<protein>
    <submittedName>
        <fullName evidence="1">Uncharacterized protein</fullName>
    </submittedName>
</protein>
<dbReference type="AlphaFoldDB" id="A0A7Y2JYA7"/>
<reference evidence="1 2" key="1">
    <citation type="submission" date="2020-04" db="EMBL/GenBank/DDBJ databases">
        <title>Massilia sp. nov., a cold adapted bacteria isolated from Arctic soil.</title>
        <authorList>
            <person name="Son J."/>
            <person name="Ka J.-O."/>
        </authorList>
    </citation>
    <scope>NUCLEOTIDE SEQUENCE [LARGE SCALE GENOMIC DNA]</scope>
    <source>
        <strain evidence="1 2">ML15P13</strain>
    </source>
</reference>
<dbReference type="Proteomes" id="UP000533905">
    <property type="component" value="Unassembled WGS sequence"/>
</dbReference>
<accession>A0A7Y2JYA7</accession>
<dbReference type="RefSeq" id="WP_171083570.1">
    <property type="nucleotide sequence ID" value="NZ_JABAIV010000003.1"/>
</dbReference>
<keyword evidence="2" id="KW-1185">Reference proteome</keyword>
<proteinExistence type="predicted"/>
<evidence type="ECO:0000313" key="1">
    <source>
        <dbReference type="EMBL" id="NNG23195.1"/>
    </source>
</evidence>
<organism evidence="1 2">
    <name type="scientific">Telluria aromaticivorans</name>
    <dbReference type="NCBI Taxonomy" id="2725995"/>
    <lineage>
        <taxon>Bacteria</taxon>
        <taxon>Pseudomonadati</taxon>
        <taxon>Pseudomonadota</taxon>
        <taxon>Betaproteobacteria</taxon>
        <taxon>Burkholderiales</taxon>
        <taxon>Oxalobacteraceae</taxon>
        <taxon>Telluria group</taxon>
        <taxon>Telluria</taxon>
    </lineage>
</organism>
<comment type="caution">
    <text evidence="1">The sequence shown here is derived from an EMBL/GenBank/DDBJ whole genome shotgun (WGS) entry which is preliminary data.</text>
</comment>
<gene>
    <name evidence="1" type="ORF">HGB41_09295</name>
</gene>
<evidence type="ECO:0000313" key="2">
    <source>
        <dbReference type="Proteomes" id="UP000533905"/>
    </source>
</evidence>
<name>A0A7Y2JYA7_9BURK</name>
<dbReference type="EMBL" id="JABAIV010000003">
    <property type="protein sequence ID" value="NNG23195.1"/>
    <property type="molecule type" value="Genomic_DNA"/>
</dbReference>
<sequence length="225" mass="24777">MKSSDIFSYIPTRPGEANILSINVSKAIPTDERKLLNFVGQIVDVLEDRSNGVFDGFEIVRSSITVPSGPANEDACFDAAPSLPGATLAFISPKESAQGWRGLRVAWTGELTLWDKAEDVAKDAIDRQLTKRRPSALALQFMNDSSACVTMANDPGNSFASLCEMLFEREKELAMVVFSGPIEAKPLPLPIPFRHDLILSENCKFATFVSGRPKHHDWKGYKLFA</sequence>